<name>A0A934ILA3_9RHOB</name>
<evidence type="ECO:0000256" key="3">
    <source>
        <dbReference type="RuleBase" id="RU004075"/>
    </source>
</evidence>
<dbReference type="InterPro" id="IPR000192">
    <property type="entry name" value="Aminotrans_V_dom"/>
</dbReference>
<evidence type="ECO:0000256" key="4">
    <source>
        <dbReference type="RuleBase" id="RU004504"/>
    </source>
</evidence>
<dbReference type="EMBL" id="JAEKPD010000036">
    <property type="protein sequence ID" value="MBJ3764645.1"/>
    <property type="molecule type" value="Genomic_DNA"/>
</dbReference>
<evidence type="ECO:0000313" key="7">
    <source>
        <dbReference type="Proteomes" id="UP000642488"/>
    </source>
</evidence>
<dbReference type="SUPFAM" id="SSF53383">
    <property type="entry name" value="PLP-dependent transferases"/>
    <property type="match status" value="1"/>
</dbReference>
<dbReference type="PANTHER" id="PTHR43586">
    <property type="entry name" value="CYSTEINE DESULFURASE"/>
    <property type="match status" value="1"/>
</dbReference>
<dbReference type="AlphaFoldDB" id="A0A934ILA3"/>
<comment type="caution">
    <text evidence="6">The sequence shown here is derived from an EMBL/GenBank/DDBJ whole genome shotgun (WGS) entry which is preliminary data.</text>
</comment>
<dbReference type="InterPro" id="IPR015421">
    <property type="entry name" value="PyrdxlP-dep_Trfase_major"/>
</dbReference>
<dbReference type="PANTHER" id="PTHR43586:SF24">
    <property type="entry name" value="BLR4730 PROTEIN"/>
    <property type="match status" value="1"/>
</dbReference>
<reference evidence="6" key="1">
    <citation type="submission" date="2020-12" db="EMBL/GenBank/DDBJ databases">
        <title>Bacterial taxonomy.</title>
        <authorList>
            <person name="Pan X."/>
        </authorList>
    </citation>
    <scope>NUCLEOTIDE SEQUENCE</scope>
    <source>
        <strain evidence="6">KCTC 52957</strain>
    </source>
</reference>
<dbReference type="Gene3D" id="3.40.640.10">
    <property type="entry name" value="Type I PLP-dependent aspartate aminotransferase-like (Major domain)"/>
    <property type="match status" value="1"/>
</dbReference>
<dbReference type="InterPro" id="IPR020578">
    <property type="entry name" value="Aminotrans_V_PyrdxlP_BS"/>
</dbReference>
<dbReference type="Gene3D" id="3.90.1150.10">
    <property type="entry name" value="Aspartate Aminotransferase, domain 1"/>
    <property type="match status" value="1"/>
</dbReference>
<dbReference type="InterPro" id="IPR015422">
    <property type="entry name" value="PyrdxlP-dep_Trfase_small"/>
</dbReference>
<dbReference type="Pfam" id="PF00266">
    <property type="entry name" value="Aminotran_5"/>
    <property type="match status" value="1"/>
</dbReference>
<dbReference type="PROSITE" id="PS00595">
    <property type="entry name" value="AA_TRANSFER_CLASS_5"/>
    <property type="match status" value="1"/>
</dbReference>
<comment type="cofactor">
    <cofactor evidence="1 4">
        <name>pyridoxal 5'-phosphate</name>
        <dbReference type="ChEBI" id="CHEBI:597326"/>
    </cofactor>
</comment>
<accession>A0A934ILA3</accession>
<dbReference type="GO" id="GO:0008483">
    <property type="term" value="F:transaminase activity"/>
    <property type="evidence" value="ECO:0007669"/>
    <property type="project" value="UniProtKB-KW"/>
</dbReference>
<proteinExistence type="inferred from homology"/>
<keyword evidence="6" id="KW-0808">Transferase</keyword>
<evidence type="ECO:0000256" key="2">
    <source>
        <dbReference type="ARBA" id="ARBA00022898"/>
    </source>
</evidence>
<evidence type="ECO:0000256" key="1">
    <source>
        <dbReference type="ARBA" id="ARBA00001933"/>
    </source>
</evidence>
<protein>
    <submittedName>
        <fullName evidence="6">Aminotransferase class V-fold PLP-dependent enzyme</fullName>
    </submittedName>
</protein>
<dbReference type="InterPro" id="IPR015424">
    <property type="entry name" value="PyrdxlP-dep_Trfase"/>
</dbReference>
<evidence type="ECO:0000259" key="5">
    <source>
        <dbReference type="Pfam" id="PF00266"/>
    </source>
</evidence>
<comment type="similarity">
    <text evidence="3">Belongs to the class-V pyridoxal-phosphate-dependent aminotransferase family.</text>
</comment>
<feature type="domain" description="Aminotransferase class V" evidence="5">
    <location>
        <begin position="20"/>
        <end position="382"/>
    </location>
</feature>
<keyword evidence="2" id="KW-0663">Pyridoxal phosphate</keyword>
<gene>
    <name evidence="6" type="ORF">ILP92_18080</name>
</gene>
<organism evidence="6 7">
    <name type="scientific">Palleronia pontilimi</name>
    <dbReference type="NCBI Taxonomy" id="1964209"/>
    <lineage>
        <taxon>Bacteria</taxon>
        <taxon>Pseudomonadati</taxon>
        <taxon>Pseudomonadota</taxon>
        <taxon>Alphaproteobacteria</taxon>
        <taxon>Rhodobacterales</taxon>
        <taxon>Roseobacteraceae</taxon>
        <taxon>Palleronia</taxon>
    </lineage>
</organism>
<dbReference type="Proteomes" id="UP000642488">
    <property type="component" value="Unassembled WGS sequence"/>
</dbReference>
<evidence type="ECO:0000313" key="6">
    <source>
        <dbReference type="EMBL" id="MBJ3764645.1"/>
    </source>
</evidence>
<sequence>MIDIEKARSDTPQCKTVLHFNNAGSSLMPAPVFEALQKVLRDENELGGYEAERRAQDDLAAFYTEFAGLLNASPDEIAYVENATRAWDMAFYGIQLKPGDRVITHRSEYASNYLALLQQSRRLGFEIDLVPSDEFGQIDVDALDHMIGPRTRLIAITHVPTQGGLVNPAAEVGKVARKHGVLYLLDACQSVGQIDVDVAEIGCDILSGTGRKFLRGPRGTGFLYVRKDVIDRIDPPFIDLSSATRTAAHDFQLVEGAQRFENWESYVAGRVGLMRAVRYARDIGLRNIESRVIQLAQDLRDALSRINGVSVHDQGQRKCGIVTFTKSGVDPADLANQLRALGSHVSVSAMPYARLDLEPRNFAALVRASVHYFNTGDEIAQFVEAVENSEHVRTSGLHA</sequence>
<keyword evidence="6" id="KW-0032">Aminotransferase</keyword>
<keyword evidence="7" id="KW-1185">Reference proteome</keyword>